<feature type="domain" description="Thioredoxin" evidence="14">
    <location>
        <begin position="454"/>
        <end position="636"/>
    </location>
</feature>
<keyword evidence="3 12" id="KW-0813">Transport</keyword>
<feature type="transmembrane region" description="Helical" evidence="12">
    <location>
        <begin position="358"/>
        <end position="379"/>
    </location>
</feature>
<gene>
    <name evidence="12" type="primary">nhaA</name>
    <name evidence="15" type="ORF">BKA15_005986</name>
</gene>
<feature type="transmembrane region" description="Helical" evidence="12">
    <location>
        <begin position="137"/>
        <end position="156"/>
    </location>
</feature>
<dbReference type="Gene3D" id="3.40.30.10">
    <property type="entry name" value="Glutaredoxin"/>
    <property type="match status" value="1"/>
</dbReference>
<evidence type="ECO:0000313" key="15">
    <source>
        <dbReference type="EMBL" id="NYE74657.1"/>
    </source>
</evidence>
<dbReference type="Proteomes" id="UP000569914">
    <property type="component" value="Unassembled WGS sequence"/>
</dbReference>
<comment type="subcellular location">
    <subcellularLocation>
        <location evidence="1">Cell inner membrane</location>
        <topology evidence="1">Multi-pass membrane protein</topology>
    </subcellularLocation>
    <subcellularLocation>
        <location evidence="12">Cell membrane</location>
        <topology evidence="12">Multi-pass membrane protein</topology>
    </subcellularLocation>
</comment>
<feature type="transmembrane region" description="Helical" evidence="12">
    <location>
        <begin position="323"/>
        <end position="346"/>
    </location>
</feature>
<evidence type="ECO:0000256" key="4">
    <source>
        <dbReference type="ARBA" id="ARBA00022449"/>
    </source>
</evidence>
<evidence type="ECO:0000256" key="7">
    <source>
        <dbReference type="ARBA" id="ARBA00022989"/>
    </source>
</evidence>
<feature type="transmembrane region" description="Helical" evidence="12">
    <location>
        <begin position="56"/>
        <end position="78"/>
    </location>
</feature>
<keyword evidence="7 12" id="KW-1133">Transmembrane helix</keyword>
<reference evidence="15 16" key="1">
    <citation type="submission" date="2020-07" db="EMBL/GenBank/DDBJ databases">
        <title>Sequencing the genomes of 1000 actinobacteria strains.</title>
        <authorList>
            <person name="Klenk H.-P."/>
        </authorList>
    </citation>
    <scope>NUCLEOTIDE SEQUENCE [LARGE SCALE GENOMIC DNA]</scope>
    <source>
        <strain evidence="15 16">DSM 22083</strain>
    </source>
</reference>
<dbReference type="GO" id="GO:0005886">
    <property type="term" value="C:plasma membrane"/>
    <property type="evidence" value="ECO:0007669"/>
    <property type="project" value="UniProtKB-SubCell"/>
</dbReference>
<feature type="transmembrane region" description="Helical" evidence="12">
    <location>
        <begin position="190"/>
        <end position="213"/>
    </location>
</feature>
<comment type="function">
    <text evidence="12">Na(+)/H(+) antiporter that extrudes sodium in exchange for external protons.</text>
</comment>
<evidence type="ECO:0000259" key="14">
    <source>
        <dbReference type="PROSITE" id="PS51352"/>
    </source>
</evidence>
<keyword evidence="6 12" id="KW-0812">Transmembrane</keyword>
<dbReference type="InterPro" id="IPR023171">
    <property type="entry name" value="Na/H_antiporter_dom_sf"/>
</dbReference>
<evidence type="ECO:0000256" key="9">
    <source>
        <dbReference type="ARBA" id="ARBA00023065"/>
    </source>
</evidence>
<evidence type="ECO:0000256" key="13">
    <source>
        <dbReference type="SAM" id="MobiDB-lite"/>
    </source>
</evidence>
<feature type="region of interest" description="Disordered" evidence="13">
    <location>
        <begin position="1"/>
        <end position="35"/>
    </location>
</feature>
<dbReference type="AlphaFoldDB" id="A0A7Y9LE77"/>
<evidence type="ECO:0000256" key="10">
    <source>
        <dbReference type="ARBA" id="ARBA00023136"/>
    </source>
</evidence>
<dbReference type="Pfam" id="PF13462">
    <property type="entry name" value="Thioredoxin_4"/>
    <property type="match status" value="1"/>
</dbReference>
<comment type="similarity">
    <text evidence="12">Belongs to the NhaA Na(+)/H(+) (TC 2.A.33) antiporter family.</text>
</comment>
<feature type="transmembrane region" description="Helical" evidence="12">
    <location>
        <begin position="399"/>
        <end position="420"/>
    </location>
</feature>
<dbReference type="InterPro" id="IPR013766">
    <property type="entry name" value="Thioredoxin_domain"/>
</dbReference>
<keyword evidence="16" id="KW-1185">Reference proteome</keyword>
<evidence type="ECO:0000256" key="5">
    <source>
        <dbReference type="ARBA" id="ARBA00022475"/>
    </source>
</evidence>
<dbReference type="NCBIfam" id="TIGR00773">
    <property type="entry name" value="NhaA"/>
    <property type="match status" value="1"/>
</dbReference>
<evidence type="ECO:0000256" key="1">
    <source>
        <dbReference type="ARBA" id="ARBA00004429"/>
    </source>
</evidence>
<feature type="transmembrane region" description="Helical" evidence="12">
    <location>
        <begin position="247"/>
        <end position="275"/>
    </location>
</feature>
<evidence type="ECO:0000256" key="11">
    <source>
        <dbReference type="ARBA" id="ARBA00023201"/>
    </source>
</evidence>
<dbReference type="InterPro" id="IPR036249">
    <property type="entry name" value="Thioredoxin-like_sf"/>
</dbReference>
<keyword evidence="9 12" id="KW-0406">Ion transport</keyword>
<feature type="compositionally biased region" description="Basic and acidic residues" evidence="13">
    <location>
        <begin position="643"/>
        <end position="653"/>
    </location>
</feature>
<evidence type="ECO:0000256" key="12">
    <source>
        <dbReference type="HAMAP-Rule" id="MF_01844"/>
    </source>
</evidence>
<sequence>MSSPAADGEQVTPRVTSDTAPSVPIQGPLDQGPPDPALIRLERGLFRFSYNEPRSAALLLAATLIALIWANLPGGTYQDFWHTELGVALGPYELSLDLKHWVNDGLMAFFFFAVGLEVKRELAIGELNDRSRAVVPIFAALAGLALPAVIFLALNASGPGAGAWGVVVSTDTAFVLGVLALVGPRRAARLRLFIMALAIADDIGALLIIAFFYTESINLPALGVTVLGFGLILVLRRLRVSRGAGYFVVGIGTWVAMYLSGVHPTLAGVVIALLLPVFPPKRQAVERAAQLARAFRQSPNAKYSRAARVGLTTAVSVNERLQIAFHPVNALVIVPLFALANAGVVLHLDTLAAAFGSMLTWGIVAGLVVGKLVGIAGAAAAVTRARPGSLPPGLTLPQIVGGAALSGIGFTISLFIVDLALTDPVLQDQARVGVFTASLIAAVLGAVIFFAIRGQTRDLGPPLELLRPVDPERDHIRGRPDAPYTLIEYGDFECPFCSKATGSIREVREFFGDDLRYVFRHLPLERQHPQAFQAALASEAAAEQGKFWEMHDLLFAHSDALEPEQLRSYAEQLGLDLEAYDEALRTRAHAGRVNDDLVDAETSELAGTPAFYIGEERLIGPYDAQRLIWELSESAPPPLGATEAREDQASSES</sequence>
<dbReference type="InterPro" id="IPR012336">
    <property type="entry name" value="Thioredoxin-like_fold"/>
</dbReference>
<keyword evidence="11 12" id="KW-0739">Sodium transport</keyword>
<evidence type="ECO:0000256" key="6">
    <source>
        <dbReference type="ARBA" id="ARBA00022692"/>
    </source>
</evidence>
<dbReference type="Gene3D" id="1.20.1530.10">
    <property type="entry name" value="Na+/H+ antiporter like domain"/>
    <property type="match status" value="1"/>
</dbReference>
<dbReference type="PANTHER" id="PTHR30341:SF0">
    <property type="entry name" value="NA(+)_H(+) ANTIPORTER NHAA"/>
    <property type="match status" value="1"/>
</dbReference>
<keyword evidence="4 12" id="KW-0050">Antiport</keyword>
<comment type="caution">
    <text evidence="15">The sequence shown here is derived from an EMBL/GenBank/DDBJ whole genome shotgun (WGS) entry which is preliminary data.</text>
</comment>
<keyword evidence="8 12" id="KW-0915">Sodium</keyword>
<evidence type="ECO:0000256" key="3">
    <source>
        <dbReference type="ARBA" id="ARBA00022448"/>
    </source>
</evidence>
<feature type="transmembrane region" description="Helical" evidence="12">
    <location>
        <begin position="219"/>
        <end position="235"/>
    </location>
</feature>
<accession>A0A7Y9LE77</accession>
<comment type="similarity">
    <text evidence="2">In the N-terminal section; belongs to the NhaA Na(+)/H(+) (TC 2.A.33) antiporter family.</text>
</comment>
<protein>
    <recommendedName>
        <fullName evidence="12">Na(+)/H(+) antiporter NhaA</fullName>
    </recommendedName>
    <alternativeName>
        <fullName evidence="12">Sodium/proton antiporter NhaA</fullName>
    </alternativeName>
</protein>
<dbReference type="InterPro" id="IPR004670">
    <property type="entry name" value="NhaA"/>
</dbReference>
<evidence type="ECO:0000256" key="2">
    <source>
        <dbReference type="ARBA" id="ARBA00007006"/>
    </source>
</evidence>
<feature type="transmembrane region" description="Helical" evidence="12">
    <location>
        <begin position="98"/>
        <end position="116"/>
    </location>
</feature>
<dbReference type="GO" id="GO:0015385">
    <property type="term" value="F:sodium:proton antiporter activity"/>
    <property type="evidence" value="ECO:0007669"/>
    <property type="project" value="UniProtKB-UniRule"/>
</dbReference>
<feature type="transmembrane region" description="Helical" evidence="12">
    <location>
        <begin position="432"/>
        <end position="452"/>
    </location>
</feature>
<feature type="region of interest" description="Disordered" evidence="13">
    <location>
        <begin position="633"/>
        <end position="653"/>
    </location>
</feature>
<dbReference type="HAMAP" id="MF_01844">
    <property type="entry name" value="NhaA"/>
    <property type="match status" value="1"/>
</dbReference>
<dbReference type="EMBL" id="JACCBU010000001">
    <property type="protein sequence ID" value="NYE74657.1"/>
    <property type="molecule type" value="Genomic_DNA"/>
</dbReference>
<keyword evidence="10 12" id="KW-0472">Membrane</keyword>
<evidence type="ECO:0000313" key="16">
    <source>
        <dbReference type="Proteomes" id="UP000569914"/>
    </source>
</evidence>
<organism evidence="15 16">
    <name type="scientific">Microlunatus parietis</name>
    <dbReference type="NCBI Taxonomy" id="682979"/>
    <lineage>
        <taxon>Bacteria</taxon>
        <taxon>Bacillati</taxon>
        <taxon>Actinomycetota</taxon>
        <taxon>Actinomycetes</taxon>
        <taxon>Propionibacteriales</taxon>
        <taxon>Propionibacteriaceae</taxon>
        <taxon>Microlunatus</taxon>
    </lineage>
</organism>
<evidence type="ECO:0000256" key="8">
    <source>
        <dbReference type="ARBA" id="ARBA00023053"/>
    </source>
</evidence>
<proteinExistence type="inferred from homology"/>
<dbReference type="PANTHER" id="PTHR30341">
    <property type="entry name" value="SODIUM ION/PROTON ANTIPORTER NHAA-RELATED"/>
    <property type="match status" value="1"/>
</dbReference>
<name>A0A7Y9LE77_9ACTN</name>
<dbReference type="RefSeq" id="WP_312879528.1">
    <property type="nucleotide sequence ID" value="NZ_JACCBU010000001.1"/>
</dbReference>
<comment type="catalytic activity">
    <reaction evidence="12">
        <text>Na(+)(in) + 2 H(+)(out) = Na(+)(out) + 2 H(+)(in)</text>
        <dbReference type="Rhea" id="RHEA:29251"/>
        <dbReference type="ChEBI" id="CHEBI:15378"/>
        <dbReference type="ChEBI" id="CHEBI:29101"/>
    </reaction>
</comment>
<dbReference type="PROSITE" id="PS51352">
    <property type="entry name" value="THIOREDOXIN_2"/>
    <property type="match status" value="1"/>
</dbReference>
<keyword evidence="5 12" id="KW-1003">Cell membrane</keyword>
<dbReference type="Pfam" id="PF06965">
    <property type="entry name" value="Na_H_antiport_1"/>
    <property type="match status" value="1"/>
</dbReference>
<dbReference type="SUPFAM" id="SSF52833">
    <property type="entry name" value="Thioredoxin-like"/>
    <property type="match status" value="1"/>
</dbReference>
<feature type="transmembrane region" description="Helical" evidence="12">
    <location>
        <begin position="162"/>
        <end position="183"/>
    </location>
</feature>
<dbReference type="GO" id="GO:0006885">
    <property type="term" value="P:regulation of pH"/>
    <property type="evidence" value="ECO:0007669"/>
    <property type="project" value="UniProtKB-UniRule"/>
</dbReference>